<name>A0A426ZTU6_ENSVE</name>
<feature type="transmembrane region" description="Helical" evidence="1">
    <location>
        <begin position="101"/>
        <end position="119"/>
    </location>
</feature>
<gene>
    <name evidence="2" type="ORF">B296_00036646</name>
</gene>
<protein>
    <submittedName>
        <fullName evidence="2">Uncharacterized protein</fullName>
    </submittedName>
</protein>
<comment type="caution">
    <text evidence="2">The sequence shown here is derived from an EMBL/GenBank/DDBJ whole genome shotgun (WGS) entry which is preliminary data.</text>
</comment>
<keyword evidence="1" id="KW-0812">Transmembrane</keyword>
<keyword evidence="1" id="KW-1133">Transmembrane helix</keyword>
<proteinExistence type="predicted"/>
<evidence type="ECO:0000313" key="3">
    <source>
        <dbReference type="Proteomes" id="UP000287651"/>
    </source>
</evidence>
<evidence type="ECO:0000256" key="1">
    <source>
        <dbReference type="SAM" id="Phobius"/>
    </source>
</evidence>
<keyword evidence="1" id="KW-0472">Membrane</keyword>
<reference evidence="2 3" key="1">
    <citation type="journal article" date="2014" name="Agronomy (Basel)">
        <title>A Draft Genome Sequence for Ensete ventricosum, the Drought-Tolerant Tree Against Hunger.</title>
        <authorList>
            <person name="Harrison J."/>
            <person name="Moore K.A."/>
            <person name="Paszkiewicz K."/>
            <person name="Jones T."/>
            <person name="Grant M."/>
            <person name="Ambacheew D."/>
            <person name="Muzemil S."/>
            <person name="Studholme D.J."/>
        </authorList>
    </citation>
    <scope>NUCLEOTIDE SEQUENCE [LARGE SCALE GENOMIC DNA]</scope>
</reference>
<dbReference type="Proteomes" id="UP000287651">
    <property type="component" value="Unassembled WGS sequence"/>
</dbReference>
<dbReference type="AlphaFoldDB" id="A0A426ZTU6"/>
<organism evidence="2 3">
    <name type="scientific">Ensete ventricosum</name>
    <name type="common">Abyssinian banana</name>
    <name type="synonym">Musa ensete</name>
    <dbReference type="NCBI Taxonomy" id="4639"/>
    <lineage>
        <taxon>Eukaryota</taxon>
        <taxon>Viridiplantae</taxon>
        <taxon>Streptophyta</taxon>
        <taxon>Embryophyta</taxon>
        <taxon>Tracheophyta</taxon>
        <taxon>Spermatophyta</taxon>
        <taxon>Magnoliopsida</taxon>
        <taxon>Liliopsida</taxon>
        <taxon>Zingiberales</taxon>
        <taxon>Musaceae</taxon>
        <taxon>Ensete</taxon>
    </lineage>
</organism>
<evidence type="ECO:0000313" key="2">
    <source>
        <dbReference type="EMBL" id="RRT67378.1"/>
    </source>
</evidence>
<dbReference type="EMBL" id="AMZH03005066">
    <property type="protein sequence ID" value="RRT67378.1"/>
    <property type="molecule type" value="Genomic_DNA"/>
</dbReference>
<sequence>MTWADQHGLVLRMSLHAFSDDCAPCNAVLYGPQWCGHDLQPCISPMRHVIIYALCRLRGSTLALTWLLTIATGVVPEYALSSHPLPNRRASGSSWRASRHGLVLLLAGFVVSLGAWVVLS</sequence>
<accession>A0A426ZTU6</accession>